<dbReference type="PANTHER" id="PTHR23023">
    <property type="entry name" value="DIMETHYLANILINE MONOOXYGENASE"/>
    <property type="match status" value="1"/>
</dbReference>
<dbReference type="InterPro" id="IPR036188">
    <property type="entry name" value="FAD/NAD-bd_sf"/>
</dbReference>
<dbReference type="InterPro" id="IPR050346">
    <property type="entry name" value="FMO-like"/>
</dbReference>
<evidence type="ECO:0000256" key="3">
    <source>
        <dbReference type="ARBA" id="ARBA00022827"/>
    </source>
</evidence>
<dbReference type="RefSeq" id="XP_048141460.1">
    <property type="nucleotide sequence ID" value="XM_048285503.1"/>
</dbReference>
<evidence type="ECO:0000256" key="5">
    <source>
        <dbReference type="RuleBase" id="RU361177"/>
    </source>
</evidence>
<gene>
    <name evidence="7" type="primary">LOC125316650</name>
</gene>
<keyword evidence="6" id="KW-1185">Reference proteome</keyword>
<evidence type="ECO:0000313" key="7">
    <source>
        <dbReference type="RefSeq" id="XP_048141460.1"/>
    </source>
</evidence>
<dbReference type="SUPFAM" id="SSF51905">
    <property type="entry name" value="FAD/NAD(P)-binding domain"/>
    <property type="match status" value="1"/>
</dbReference>
<comment type="similarity">
    <text evidence="1 5">Belongs to the FMO family.</text>
</comment>
<evidence type="ECO:0000313" key="6">
    <source>
        <dbReference type="Proteomes" id="UP000827889"/>
    </source>
</evidence>
<comment type="cofactor">
    <cofactor evidence="5">
        <name>FAD</name>
        <dbReference type="ChEBI" id="CHEBI:57692"/>
    </cofactor>
</comment>
<keyword evidence="5" id="KW-0503">Monooxygenase</keyword>
<organism evidence="6 7">
    <name type="scientific">Rhodamnia argentea</name>
    <dbReference type="NCBI Taxonomy" id="178133"/>
    <lineage>
        <taxon>Eukaryota</taxon>
        <taxon>Viridiplantae</taxon>
        <taxon>Streptophyta</taxon>
        <taxon>Embryophyta</taxon>
        <taxon>Tracheophyta</taxon>
        <taxon>Spermatophyta</taxon>
        <taxon>Magnoliopsida</taxon>
        <taxon>eudicotyledons</taxon>
        <taxon>Gunneridae</taxon>
        <taxon>Pentapetalae</taxon>
        <taxon>rosids</taxon>
        <taxon>malvids</taxon>
        <taxon>Myrtales</taxon>
        <taxon>Myrtaceae</taxon>
        <taxon>Myrtoideae</taxon>
        <taxon>Myrteae</taxon>
        <taxon>Australasian group</taxon>
        <taxon>Rhodamnia</taxon>
    </lineage>
</organism>
<reference evidence="7" key="1">
    <citation type="submission" date="2025-08" db="UniProtKB">
        <authorList>
            <consortium name="RefSeq"/>
        </authorList>
    </citation>
    <scope>IDENTIFICATION</scope>
    <source>
        <tissue evidence="7">Leaf</tissue>
    </source>
</reference>
<dbReference type="Gene3D" id="3.50.50.60">
    <property type="entry name" value="FAD/NAD(P)-binding domain"/>
    <property type="match status" value="1"/>
</dbReference>
<dbReference type="Proteomes" id="UP000827889">
    <property type="component" value="Chromosome 9"/>
</dbReference>
<dbReference type="InterPro" id="IPR020946">
    <property type="entry name" value="Flavin_mOase-like"/>
</dbReference>
<proteinExistence type="inferred from homology"/>
<dbReference type="Pfam" id="PF00743">
    <property type="entry name" value="FMO-like"/>
    <property type="match status" value="1"/>
</dbReference>
<evidence type="ECO:0000256" key="4">
    <source>
        <dbReference type="ARBA" id="ARBA00023002"/>
    </source>
</evidence>
<keyword evidence="4 5" id="KW-0560">Oxidoreductase</keyword>
<keyword evidence="2 5" id="KW-0285">Flavoprotein</keyword>
<dbReference type="EC" id="1.-.-.-" evidence="5"/>
<evidence type="ECO:0000256" key="1">
    <source>
        <dbReference type="ARBA" id="ARBA00009183"/>
    </source>
</evidence>
<evidence type="ECO:0000256" key="2">
    <source>
        <dbReference type="ARBA" id="ARBA00022630"/>
    </source>
</evidence>
<accession>A0ABM3HXY8</accession>
<name>A0ABM3HXY8_9MYRT</name>
<sequence length="206" mass="22893">MMSAARGGMSLGLNPTHWCPSMYRLLRVHLPRKLISFSDYPFLEKGCGDPRSFSGHEEVLRFLRGFTGDFGLVELIRFGHKVVRVERTVEGRGDQWAVERRMGCGEEVAGLDIFDAVRVWRPPASPREIIMARRTAAPEPYKDEVACAEDDGELVFQDGSSMHADVIIHCPGLHQAKIIDDVDNTQGSIEANKPNVQESSSLALNA</sequence>
<dbReference type="GeneID" id="125316650"/>
<protein>
    <recommendedName>
        <fullName evidence="5">Flavin-containing monooxygenase</fullName>
        <ecNumber evidence="5">1.-.-.-</ecNumber>
    </recommendedName>
</protein>
<keyword evidence="3 5" id="KW-0274">FAD</keyword>